<feature type="chain" id="PRO_5035207310" evidence="2">
    <location>
        <begin position="24"/>
        <end position="492"/>
    </location>
</feature>
<evidence type="ECO:0000256" key="2">
    <source>
        <dbReference type="SAM" id="SignalP"/>
    </source>
</evidence>
<gene>
    <name evidence="3" type="ORF">AFUS01_LOCUS24787</name>
</gene>
<organism evidence="3 4">
    <name type="scientific">Allacma fusca</name>
    <dbReference type="NCBI Taxonomy" id="39272"/>
    <lineage>
        <taxon>Eukaryota</taxon>
        <taxon>Metazoa</taxon>
        <taxon>Ecdysozoa</taxon>
        <taxon>Arthropoda</taxon>
        <taxon>Hexapoda</taxon>
        <taxon>Collembola</taxon>
        <taxon>Symphypleona</taxon>
        <taxon>Sminthuridae</taxon>
        <taxon>Allacma</taxon>
    </lineage>
</organism>
<dbReference type="Proteomes" id="UP000708208">
    <property type="component" value="Unassembled WGS sequence"/>
</dbReference>
<feature type="signal peptide" evidence="2">
    <location>
        <begin position="1"/>
        <end position="23"/>
    </location>
</feature>
<feature type="compositionally biased region" description="Basic and acidic residues" evidence="1">
    <location>
        <begin position="363"/>
        <end position="377"/>
    </location>
</feature>
<feature type="region of interest" description="Disordered" evidence="1">
    <location>
        <begin position="363"/>
        <end position="406"/>
    </location>
</feature>
<name>A0A8J2KAJ2_9HEXA</name>
<evidence type="ECO:0000313" key="4">
    <source>
        <dbReference type="Proteomes" id="UP000708208"/>
    </source>
</evidence>
<sequence length="492" mass="54726">MQAFTFLIFVTSSICLNFGGSFADPDITTTEFSVEVIPEDVADAVDLYKNFTDSVFSVLSELGDNNTELATEVENDGGSIASLLGISYILASTNEQVWPLSYPIFDDIMNGISFDVLDALDTVLLDIKDTLTFTNILFATPTINASSGSKNLVELIEVDFEEDDATIPIINESIYNFTNGVLQHNYIQDGIIIPSSTLAIAVNIVQTKSIWPSPLTPVGRKYFNKREIGNMLQFRGEVKYTEEDGEVELIIYFQNVKSGLALRMPKDIDTDRSVANIETLPLATPSNVTIVIPELKYTLRSSYDLNADNSTDCDFNKQPNMLQILDVLTYINLAADYFQIVSVSGAQIVNVNLLVEEIRNHTDSISKDDSSREDQLKRRQSLKNNPVEDPDVVDLDYSEVDDNPQESSEIKLENALYKANSLDNEIVPEKVFLFNKPFTWMIFDDYVVPILAGVVSSLKPPEDIPPPIFTLLGTEGNKVSPYLQCFENEASA</sequence>
<proteinExistence type="predicted"/>
<keyword evidence="2" id="KW-0732">Signal</keyword>
<protein>
    <submittedName>
        <fullName evidence="3">Uncharacterized protein</fullName>
    </submittedName>
</protein>
<keyword evidence="4" id="KW-1185">Reference proteome</keyword>
<reference evidence="3" key="1">
    <citation type="submission" date="2021-06" db="EMBL/GenBank/DDBJ databases">
        <authorList>
            <person name="Hodson N. C."/>
            <person name="Mongue J. A."/>
            <person name="Jaron S. K."/>
        </authorList>
    </citation>
    <scope>NUCLEOTIDE SEQUENCE</scope>
</reference>
<accession>A0A8J2KAJ2</accession>
<evidence type="ECO:0000256" key="1">
    <source>
        <dbReference type="SAM" id="MobiDB-lite"/>
    </source>
</evidence>
<dbReference type="EMBL" id="CAJVCH010312717">
    <property type="protein sequence ID" value="CAG7786211.1"/>
    <property type="molecule type" value="Genomic_DNA"/>
</dbReference>
<comment type="caution">
    <text evidence="3">The sequence shown here is derived from an EMBL/GenBank/DDBJ whole genome shotgun (WGS) entry which is preliminary data.</text>
</comment>
<evidence type="ECO:0000313" key="3">
    <source>
        <dbReference type="EMBL" id="CAG7786211.1"/>
    </source>
</evidence>
<feature type="compositionally biased region" description="Acidic residues" evidence="1">
    <location>
        <begin position="388"/>
        <end position="404"/>
    </location>
</feature>
<dbReference type="AlphaFoldDB" id="A0A8J2KAJ2"/>